<keyword evidence="8" id="KW-0106">Calcium</keyword>
<evidence type="ECO:0000256" key="2">
    <source>
        <dbReference type="ARBA" id="ARBA00004613"/>
    </source>
</evidence>
<evidence type="ECO:0000256" key="4">
    <source>
        <dbReference type="ARBA" id="ARBA00022525"/>
    </source>
</evidence>
<gene>
    <name evidence="13" type="ORF">ACFFH4_21160</name>
</gene>
<dbReference type="Pfam" id="PF17936">
    <property type="entry name" value="Big_6"/>
    <property type="match status" value="3"/>
</dbReference>
<accession>A0ABV6NKZ2</accession>
<evidence type="ECO:0000313" key="14">
    <source>
        <dbReference type="Proteomes" id="UP001589833"/>
    </source>
</evidence>
<protein>
    <submittedName>
        <fullName evidence="13">Ig-like domain-containing protein</fullName>
    </submittedName>
</protein>
<evidence type="ECO:0000256" key="6">
    <source>
        <dbReference type="ARBA" id="ARBA00022801"/>
    </source>
</evidence>
<dbReference type="InterPro" id="IPR036852">
    <property type="entry name" value="Peptidase_S8/S53_dom_sf"/>
</dbReference>
<sequence length="1057" mass="116103">MKMKKGSKITALMLILILFCSIFQPVYAYAEDPGFINAAKQLVKNQEYLSSFNEEKQVHWYKIDSIYEDMEKNSHYRIHFSSEREMNISVYPSLERANSDDTNESYRGYSMLNETSEIDFPLAWTGPYYIKIEYYGAEEDYPEFTEEYDYENSTSADYTLLFEGVKKPPTSGSNGEDCPVELSTAQKKSGKEILSSLRNIRDQFLSQTEKGKELTSLYYKAAPFIVAKMTFHKDIREMVYQDLVTLKPIFNEVIENGSDSSYKLKKQEQESINRLYQLAIDAVPYSLQTEMKKFNEQVNLEKMEELRLSTILDKAEIAPATSKATQNKVIVKLKEGKNISSFKTKTEKFSNKSTTTSFKAKDSLFENMFIMEVENDNQASISSKQMKMTLEQLSILPEVEYVEAVQQYHTLSSDIYYSDQWSLNNSGKDLGQVGADIKFDLLQEVLKEKKIPETLIAVIDTGVDSRLADLENKVRTDLGYNFISHNTNALDDNGHGTHVSGIIAAESNNHFSMTGINHATKIIPIKVLNSSGGGDTETIASGIKYAVDKGANVINLSLGGSYSRVIESALKYAASKGVTIVAASGNEQSSMLSYPASSRYVIAVGATNRSDIVSDYSNYGDGLDLVAPGTGIPSLLPNGNVTYMDGTSMAAPHVAAVAGLLLSQNPKLKPEDVRKTLTETAENIAFEEVDNPENYYYFDDEPIEILPGYDKVSGWGRLNAYSSISAVDLNIKLDPLFDNQNEVTGSAKKNTLVKITNGSKTLGTGTANSNGKLKISIPVQSTNQVLYAEASGGNATTAIRIIVGEGEKPQAPKVNSLSNKDTYVTGTSSPNMTVKVKNADKKVIATGTTDRNGAIKIKISKQKEDTILYVTVTDIGNKESNAVKIKVLDKIAPAAPKVNTISDRDTTIKGETEANATITMKRDGKTIASKKADKKGKFSIKISKQKVGTKLSITATDAAGNISKTTTKTVKDKTAPNAPKVNKVTDRDTSIKGKTEANAAVTIKRNGKIIATNKADKKGAYTIKINKQKAGTVLYITSKDKAGNESKSTKITVQKSK</sequence>
<evidence type="ECO:0000256" key="8">
    <source>
        <dbReference type="ARBA" id="ARBA00022837"/>
    </source>
</evidence>
<dbReference type="InterPro" id="IPR034084">
    <property type="entry name" value="Thermitase-like_dom"/>
</dbReference>
<evidence type="ECO:0000256" key="9">
    <source>
        <dbReference type="PROSITE-ProRule" id="PRU01240"/>
    </source>
</evidence>
<keyword evidence="10" id="KW-0732">Signal</keyword>
<dbReference type="EMBL" id="JBHLTR010000059">
    <property type="protein sequence ID" value="MFC0561433.1"/>
    <property type="molecule type" value="Genomic_DNA"/>
</dbReference>
<evidence type="ECO:0000256" key="3">
    <source>
        <dbReference type="ARBA" id="ARBA00011073"/>
    </source>
</evidence>
<comment type="subcellular location">
    <subcellularLocation>
        <location evidence="2">Secreted</location>
    </subcellularLocation>
</comment>
<evidence type="ECO:0000259" key="12">
    <source>
        <dbReference type="Pfam" id="PF17936"/>
    </source>
</evidence>
<evidence type="ECO:0000256" key="7">
    <source>
        <dbReference type="ARBA" id="ARBA00022825"/>
    </source>
</evidence>
<dbReference type="PANTHER" id="PTHR43806">
    <property type="entry name" value="PEPTIDASE S8"/>
    <property type="match status" value="1"/>
</dbReference>
<proteinExistence type="inferred from homology"/>
<feature type="chain" id="PRO_5047538424" evidence="10">
    <location>
        <begin position="31"/>
        <end position="1057"/>
    </location>
</feature>
<dbReference type="PROSITE" id="PS00137">
    <property type="entry name" value="SUBTILASE_HIS"/>
    <property type="match status" value="1"/>
</dbReference>
<feature type="domain" description="Bacterial Ig" evidence="12">
    <location>
        <begin position="975"/>
        <end position="1054"/>
    </location>
</feature>
<keyword evidence="14" id="KW-1185">Reference proteome</keyword>
<comment type="caution">
    <text evidence="13">The sequence shown here is derived from an EMBL/GenBank/DDBJ whole genome shotgun (WGS) entry which is preliminary data.</text>
</comment>
<feature type="active site" description="Charge relay system" evidence="9">
    <location>
        <position position="460"/>
    </location>
</feature>
<reference evidence="13 14" key="1">
    <citation type="submission" date="2024-09" db="EMBL/GenBank/DDBJ databases">
        <authorList>
            <person name="Sun Q."/>
            <person name="Mori K."/>
        </authorList>
    </citation>
    <scope>NUCLEOTIDE SEQUENCE [LARGE SCALE GENOMIC DNA]</scope>
    <source>
        <strain evidence="13 14">NCAIM B.02301</strain>
    </source>
</reference>
<dbReference type="Gene3D" id="3.40.50.200">
    <property type="entry name" value="Peptidase S8/S53 domain"/>
    <property type="match status" value="1"/>
</dbReference>
<dbReference type="InterPro" id="IPR023828">
    <property type="entry name" value="Peptidase_S8_Ser-AS"/>
</dbReference>
<dbReference type="InterPro" id="IPR022398">
    <property type="entry name" value="Peptidase_S8_His-AS"/>
</dbReference>
<keyword evidence="7 9" id="KW-0720">Serine protease</keyword>
<dbReference type="InterPro" id="IPR050131">
    <property type="entry name" value="Peptidase_S8_subtilisin-like"/>
</dbReference>
<feature type="active site" description="Charge relay system" evidence="9">
    <location>
        <position position="648"/>
    </location>
</feature>
<dbReference type="InterPro" id="IPR015500">
    <property type="entry name" value="Peptidase_S8_subtilisin-rel"/>
</dbReference>
<keyword evidence="4" id="KW-0964">Secreted</keyword>
<evidence type="ECO:0000259" key="11">
    <source>
        <dbReference type="Pfam" id="PF00082"/>
    </source>
</evidence>
<feature type="domain" description="Bacterial Ig" evidence="12">
    <location>
        <begin position="809"/>
        <end position="889"/>
    </location>
</feature>
<feature type="domain" description="Bacterial Ig" evidence="12">
    <location>
        <begin position="892"/>
        <end position="972"/>
    </location>
</feature>
<dbReference type="PANTHER" id="PTHR43806:SF11">
    <property type="entry name" value="CEREVISIN-RELATED"/>
    <property type="match status" value="1"/>
</dbReference>
<dbReference type="SUPFAM" id="SSF52743">
    <property type="entry name" value="Subtilisin-like"/>
    <property type="match status" value="1"/>
</dbReference>
<name>A0ABV6NKZ2_9BACI</name>
<dbReference type="Proteomes" id="UP001589833">
    <property type="component" value="Unassembled WGS sequence"/>
</dbReference>
<organism evidence="13 14">
    <name type="scientific">Halalkalibacter alkalisediminis</name>
    <dbReference type="NCBI Taxonomy" id="935616"/>
    <lineage>
        <taxon>Bacteria</taxon>
        <taxon>Bacillati</taxon>
        <taxon>Bacillota</taxon>
        <taxon>Bacilli</taxon>
        <taxon>Bacillales</taxon>
        <taxon>Bacillaceae</taxon>
        <taxon>Halalkalibacter</taxon>
    </lineage>
</organism>
<comment type="cofactor">
    <cofactor evidence="1">
        <name>Ca(2+)</name>
        <dbReference type="ChEBI" id="CHEBI:29108"/>
    </cofactor>
</comment>
<evidence type="ECO:0000313" key="13">
    <source>
        <dbReference type="EMBL" id="MFC0561433.1"/>
    </source>
</evidence>
<evidence type="ECO:0000256" key="1">
    <source>
        <dbReference type="ARBA" id="ARBA00001913"/>
    </source>
</evidence>
<dbReference type="InterPro" id="IPR041498">
    <property type="entry name" value="Big_6"/>
</dbReference>
<dbReference type="CDD" id="cd07484">
    <property type="entry name" value="Peptidases_S8_Thermitase_like"/>
    <property type="match status" value="1"/>
</dbReference>
<keyword evidence="5 9" id="KW-0645">Protease</keyword>
<evidence type="ECO:0000256" key="10">
    <source>
        <dbReference type="SAM" id="SignalP"/>
    </source>
</evidence>
<dbReference type="Gene3D" id="2.60.40.10">
    <property type="entry name" value="Immunoglobulins"/>
    <property type="match status" value="3"/>
</dbReference>
<dbReference type="RefSeq" id="WP_390187259.1">
    <property type="nucleotide sequence ID" value="NZ_JAQQWT010000051.1"/>
</dbReference>
<evidence type="ECO:0000256" key="5">
    <source>
        <dbReference type="ARBA" id="ARBA00022670"/>
    </source>
</evidence>
<dbReference type="PROSITE" id="PS51892">
    <property type="entry name" value="SUBTILASE"/>
    <property type="match status" value="1"/>
</dbReference>
<keyword evidence="6 9" id="KW-0378">Hydrolase</keyword>
<feature type="domain" description="Peptidase S8/S53" evidence="11">
    <location>
        <begin position="454"/>
        <end position="690"/>
    </location>
</feature>
<dbReference type="Pfam" id="PF00082">
    <property type="entry name" value="Peptidase_S8"/>
    <property type="match status" value="1"/>
</dbReference>
<feature type="active site" description="Charge relay system" evidence="9">
    <location>
        <position position="495"/>
    </location>
</feature>
<dbReference type="PROSITE" id="PS00138">
    <property type="entry name" value="SUBTILASE_SER"/>
    <property type="match status" value="1"/>
</dbReference>
<comment type="similarity">
    <text evidence="3 9">Belongs to the peptidase S8 family.</text>
</comment>
<dbReference type="InterPro" id="IPR013783">
    <property type="entry name" value="Ig-like_fold"/>
</dbReference>
<feature type="signal peptide" evidence="10">
    <location>
        <begin position="1"/>
        <end position="30"/>
    </location>
</feature>
<dbReference type="InterPro" id="IPR000209">
    <property type="entry name" value="Peptidase_S8/S53_dom"/>
</dbReference>
<dbReference type="PRINTS" id="PR00723">
    <property type="entry name" value="SUBTILISIN"/>
</dbReference>